<keyword evidence="3" id="KW-1185">Reference proteome</keyword>
<gene>
    <name evidence="2" type="ORF">HPB48_018062</name>
</gene>
<evidence type="ECO:0000259" key="1">
    <source>
        <dbReference type="Pfam" id="PF03184"/>
    </source>
</evidence>
<sequence length="79" mass="9069">MHFKGNRCKGGKKSAVRVSVLLCCNATGTKKLTPLVIAKCKKPRCMKNLVSLPYYYRANSRTWMTRELFSEWLLKVDIS</sequence>
<dbReference type="OrthoDB" id="6485042at2759"/>
<dbReference type="VEuPathDB" id="VectorBase:HLOH_051685"/>
<dbReference type="EMBL" id="JABSTR010000010">
    <property type="protein sequence ID" value="KAH9379666.1"/>
    <property type="molecule type" value="Genomic_DNA"/>
</dbReference>
<accession>A0A9J6GVY6</accession>
<name>A0A9J6GVY6_HAELO</name>
<dbReference type="PANTHER" id="PTHR19303:SF73">
    <property type="entry name" value="PROTEIN PDC2"/>
    <property type="match status" value="1"/>
</dbReference>
<dbReference type="GO" id="GO:0005634">
    <property type="term" value="C:nucleus"/>
    <property type="evidence" value="ECO:0007669"/>
    <property type="project" value="TreeGrafter"/>
</dbReference>
<organism evidence="2 3">
    <name type="scientific">Haemaphysalis longicornis</name>
    <name type="common">Bush tick</name>
    <dbReference type="NCBI Taxonomy" id="44386"/>
    <lineage>
        <taxon>Eukaryota</taxon>
        <taxon>Metazoa</taxon>
        <taxon>Ecdysozoa</taxon>
        <taxon>Arthropoda</taxon>
        <taxon>Chelicerata</taxon>
        <taxon>Arachnida</taxon>
        <taxon>Acari</taxon>
        <taxon>Parasitiformes</taxon>
        <taxon>Ixodida</taxon>
        <taxon>Ixodoidea</taxon>
        <taxon>Ixodidae</taxon>
        <taxon>Haemaphysalinae</taxon>
        <taxon>Haemaphysalis</taxon>
    </lineage>
</organism>
<dbReference type="InterPro" id="IPR004875">
    <property type="entry name" value="DDE_SF_endonuclease_dom"/>
</dbReference>
<comment type="caution">
    <text evidence="2">The sequence shown here is derived from an EMBL/GenBank/DDBJ whole genome shotgun (WGS) entry which is preliminary data.</text>
</comment>
<protein>
    <recommendedName>
        <fullName evidence="1">DDE-1 domain-containing protein</fullName>
    </recommendedName>
</protein>
<reference evidence="2 3" key="1">
    <citation type="journal article" date="2020" name="Cell">
        <title>Large-Scale Comparative Analyses of Tick Genomes Elucidate Their Genetic Diversity and Vector Capacities.</title>
        <authorList>
            <consortium name="Tick Genome and Microbiome Consortium (TIGMIC)"/>
            <person name="Jia N."/>
            <person name="Wang J."/>
            <person name="Shi W."/>
            <person name="Du L."/>
            <person name="Sun Y."/>
            <person name="Zhan W."/>
            <person name="Jiang J.F."/>
            <person name="Wang Q."/>
            <person name="Zhang B."/>
            <person name="Ji P."/>
            <person name="Bell-Sakyi L."/>
            <person name="Cui X.M."/>
            <person name="Yuan T.T."/>
            <person name="Jiang B.G."/>
            <person name="Yang W.F."/>
            <person name="Lam T.T."/>
            <person name="Chang Q.C."/>
            <person name="Ding S.J."/>
            <person name="Wang X.J."/>
            <person name="Zhu J.G."/>
            <person name="Ruan X.D."/>
            <person name="Zhao L."/>
            <person name="Wei J.T."/>
            <person name="Ye R.Z."/>
            <person name="Que T.C."/>
            <person name="Du C.H."/>
            <person name="Zhou Y.H."/>
            <person name="Cheng J.X."/>
            <person name="Dai P.F."/>
            <person name="Guo W.B."/>
            <person name="Han X.H."/>
            <person name="Huang E.J."/>
            <person name="Li L.F."/>
            <person name="Wei W."/>
            <person name="Gao Y.C."/>
            <person name="Liu J.Z."/>
            <person name="Shao H.Z."/>
            <person name="Wang X."/>
            <person name="Wang C.C."/>
            <person name="Yang T.C."/>
            <person name="Huo Q.B."/>
            <person name="Li W."/>
            <person name="Chen H.Y."/>
            <person name="Chen S.E."/>
            <person name="Zhou L.G."/>
            <person name="Ni X.B."/>
            <person name="Tian J.H."/>
            <person name="Sheng Y."/>
            <person name="Liu T."/>
            <person name="Pan Y.S."/>
            <person name="Xia L.Y."/>
            <person name="Li J."/>
            <person name="Zhao F."/>
            <person name="Cao W.C."/>
        </authorList>
    </citation>
    <scope>NUCLEOTIDE SEQUENCE [LARGE SCALE GENOMIC DNA]</scope>
    <source>
        <strain evidence="2">HaeL-2018</strain>
    </source>
</reference>
<dbReference type="OMA" id="YYYRANS"/>
<dbReference type="Pfam" id="PF03184">
    <property type="entry name" value="DDE_1"/>
    <property type="match status" value="1"/>
</dbReference>
<dbReference type="PANTHER" id="PTHR19303">
    <property type="entry name" value="TRANSPOSON"/>
    <property type="match status" value="1"/>
</dbReference>
<dbReference type="InterPro" id="IPR050863">
    <property type="entry name" value="CenT-Element_Derived"/>
</dbReference>
<dbReference type="Proteomes" id="UP000821853">
    <property type="component" value="Chromosome 8"/>
</dbReference>
<dbReference type="AlphaFoldDB" id="A0A9J6GVY6"/>
<proteinExistence type="predicted"/>
<evidence type="ECO:0000313" key="3">
    <source>
        <dbReference type="Proteomes" id="UP000821853"/>
    </source>
</evidence>
<feature type="domain" description="DDE-1" evidence="1">
    <location>
        <begin position="17"/>
        <end position="75"/>
    </location>
</feature>
<evidence type="ECO:0000313" key="2">
    <source>
        <dbReference type="EMBL" id="KAH9379666.1"/>
    </source>
</evidence>
<dbReference type="GO" id="GO:0003677">
    <property type="term" value="F:DNA binding"/>
    <property type="evidence" value="ECO:0007669"/>
    <property type="project" value="TreeGrafter"/>
</dbReference>